<feature type="non-terminal residue" evidence="6">
    <location>
        <position position="1"/>
    </location>
</feature>
<evidence type="ECO:0000256" key="5">
    <source>
        <dbReference type="SAM" id="Phobius"/>
    </source>
</evidence>
<proteinExistence type="predicted"/>
<keyword evidence="3 5" id="KW-1133">Transmembrane helix</keyword>
<keyword evidence="4 5" id="KW-0472">Membrane</keyword>
<comment type="caution">
    <text evidence="6">The sequence shown here is derived from an EMBL/GenBank/DDBJ whole genome shotgun (WGS) entry which is preliminary data.</text>
</comment>
<dbReference type="Pfam" id="PF10292">
    <property type="entry name" value="7TM_GPCR_Srab"/>
    <property type="match status" value="1"/>
</dbReference>
<evidence type="ECO:0000313" key="7">
    <source>
        <dbReference type="Proteomes" id="UP001177023"/>
    </source>
</evidence>
<dbReference type="InterPro" id="IPR019408">
    <property type="entry name" value="7TM_GPCR_serpentine_rcpt_Srab"/>
</dbReference>
<name>A0AA36D8U4_9BILA</name>
<dbReference type="Proteomes" id="UP001177023">
    <property type="component" value="Unassembled WGS sequence"/>
</dbReference>
<feature type="transmembrane region" description="Helical" evidence="5">
    <location>
        <begin position="39"/>
        <end position="62"/>
    </location>
</feature>
<evidence type="ECO:0000256" key="2">
    <source>
        <dbReference type="ARBA" id="ARBA00022692"/>
    </source>
</evidence>
<keyword evidence="7" id="KW-1185">Reference proteome</keyword>
<feature type="transmembrane region" description="Helical" evidence="5">
    <location>
        <begin position="192"/>
        <end position="216"/>
    </location>
</feature>
<feature type="transmembrane region" description="Helical" evidence="5">
    <location>
        <begin position="141"/>
        <end position="161"/>
    </location>
</feature>
<evidence type="ECO:0000256" key="3">
    <source>
        <dbReference type="ARBA" id="ARBA00022989"/>
    </source>
</evidence>
<feature type="transmembrane region" description="Helical" evidence="5">
    <location>
        <begin position="6"/>
        <end position="27"/>
    </location>
</feature>
<accession>A0AA36D8U4</accession>
<evidence type="ECO:0000256" key="1">
    <source>
        <dbReference type="ARBA" id="ARBA00004141"/>
    </source>
</evidence>
<dbReference type="AlphaFoldDB" id="A0AA36D8U4"/>
<organism evidence="6 7">
    <name type="scientific">Mesorhabditis spiculigera</name>
    <dbReference type="NCBI Taxonomy" id="96644"/>
    <lineage>
        <taxon>Eukaryota</taxon>
        <taxon>Metazoa</taxon>
        <taxon>Ecdysozoa</taxon>
        <taxon>Nematoda</taxon>
        <taxon>Chromadorea</taxon>
        <taxon>Rhabditida</taxon>
        <taxon>Rhabditina</taxon>
        <taxon>Rhabditomorpha</taxon>
        <taxon>Rhabditoidea</taxon>
        <taxon>Rhabditidae</taxon>
        <taxon>Mesorhabditinae</taxon>
        <taxon>Mesorhabditis</taxon>
    </lineage>
</organism>
<sequence>MGWELFEYAVYAIVLPILISTSIKLALKQKLHGNMRFNVSLMTLSVIWMLLVRIVQLISVNWENSAEMGGYCYYAMQAGYNWYRGSFFSFIIERFVCAMTTNRYEHLNSIAVKLLFGLLTAVIVAVVLSLVIFAAKFFNTFAFAWMFTMQSSTIPMTAYVLRRTRQDWSARHEGASLSQRFQIAESRASAKLFLPLTASNFLCVLFLLGVLAAIAFGNLEGETIGLCYTLLDWLDFYQRLFYIAVIVRTEGDCWQSVAKFFIKFRHGKFSGRRNTISVTPIQSNKADTEEYFKNYKNMWG</sequence>
<feature type="transmembrane region" description="Helical" evidence="5">
    <location>
        <begin position="82"/>
        <end position="102"/>
    </location>
</feature>
<dbReference type="EMBL" id="CATQJA010002665">
    <property type="protein sequence ID" value="CAJ0583244.1"/>
    <property type="molecule type" value="Genomic_DNA"/>
</dbReference>
<gene>
    <name evidence="6" type="ORF">MSPICULIGERA_LOCUS21336</name>
</gene>
<reference evidence="6" key="1">
    <citation type="submission" date="2023-06" db="EMBL/GenBank/DDBJ databases">
        <authorList>
            <person name="Delattre M."/>
        </authorList>
    </citation>
    <scope>NUCLEOTIDE SEQUENCE</scope>
    <source>
        <strain evidence="6">AF72</strain>
    </source>
</reference>
<evidence type="ECO:0000256" key="4">
    <source>
        <dbReference type="ARBA" id="ARBA00023136"/>
    </source>
</evidence>
<protein>
    <submittedName>
        <fullName evidence="6">Uncharacterized protein</fullName>
    </submittedName>
</protein>
<evidence type="ECO:0000313" key="6">
    <source>
        <dbReference type="EMBL" id="CAJ0583244.1"/>
    </source>
</evidence>
<comment type="subcellular location">
    <subcellularLocation>
        <location evidence="1">Membrane</location>
        <topology evidence="1">Multi-pass membrane protein</topology>
    </subcellularLocation>
</comment>
<keyword evidence="2 5" id="KW-0812">Transmembrane</keyword>
<dbReference type="GO" id="GO:0016020">
    <property type="term" value="C:membrane"/>
    <property type="evidence" value="ECO:0007669"/>
    <property type="project" value="UniProtKB-SubCell"/>
</dbReference>
<feature type="transmembrane region" description="Helical" evidence="5">
    <location>
        <begin position="114"/>
        <end position="135"/>
    </location>
</feature>